<evidence type="ECO:0000259" key="2">
    <source>
        <dbReference type="Pfam" id="PF04909"/>
    </source>
</evidence>
<dbReference type="InterPro" id="IPR052350">
    <property type="entry name" value="Metallo-dep_Lactonases"/>
</dbReference>
<dbReference type="InterPro" id="IPR032466">
    <property type="entry name" value="Metal_Hydrolase"/>
</dbReference>
<keyword evidence="3" id="KW-0378">Hydrolase</keyword>
<feature type="domain" description="Amidohydrolase-related" evidence="2">
    <location>
        <begin position="3"/>
        <end position="274"/>
    </location>
</feature>
<dbReference type="EMBL" id="JACIBV010000001">
    <property type="protein sequence ID" value="MBB3730514.1"/>
    <property type="molecule type" value="Genomic_DNA"/>
</dbReference>
<dbReference type="PANTHER" id="PTHR43569:SF2">
    <property type="entry name" value="AMIDOHYDROLASE-RELATED DOMAIN-CONTAINING PROTEIN"/>
    <property type="match status" value="1"/>
</dbReference>
<proteinExistence type="inferred from homology"/>
<dbReference type="SUPFAM" id="SSF51556">
    <property type="entry name" value="Metallo-dependent hydrolases"/>
    <property type="match status" value="1"/>
</dbReference>
<dbReference type="GeneID" id="95392656"/>
<dbReference type="PANTHER" id="PTHR43569">
    <property type="entry name" value="AMIDOHYDROLASE"/>
    <property type="match status" value="1"/>
</dbReference>
<evidence type="ECO:0000256" key="1">
    <source>
        <dbReference type="ARBA" id="ARBA00038310"/>
    </source>
</evidence>
<organism evidence="3 4">
    <name type="scientific">Nonomuraea dietziae</name>
    <dbReference type="NCBI Taxonomy" id="65515"/>
    <lineage>
        <taxon>Bacteria</taxon>
        <taxon>Bacillati</taxon>
        <taxon>Actinomycetota</taxon>
        <taxon>Actinomycetes</taxon>
        <taxon>Streptosporangiales</taxon>
        <taxon>Streptosporangiaceae</taxon>
        <taxon>Nonomuraea</taxon>
    </lineage>
</organism>
<evidence type="ECO:0000313" key="4">
    <source>
        <dbReference type="Proteomes" id="UP000579945"/>
    </source>
</evidence>
<name>A0A7W5V793_9ACTN</name>
<dbReference type="AlphaFoldDB" id="A0A7W5V793"/>
<reference evidence="3 4" key="1">
    <citation type="submission" date="2020-08" db="EMBL/GenBank/DDBJ databases">
        <title>Sequencing the genomes of 1000 actinobacteria strains.</title>
        <authorList>
            <person name="Klenk H.-P."/>
        </authorList>
    </citation>
    <scope>NUCLEOTIDE SEQUENCE [LARGE SCALE GENOMIC DNA]</scope>
    <source>
        <strain evidence="3 4">DSM 44320</strain>
    </source>
</reference>
<comment type="caution">
    <text evidence="3">The sequence shown here is derived from an EMBL/GenBank/DDBJ whole genome shotgun (WGS) entry which is preliminary data.</text>
</comment>
<accession>A0A7W5V793</accession>
<dbReference type="RefSeq" id="WP_183655316.1">
    <property type="nucleotide sequence ID" value="NZ_JACIBV010000001.1"/>
</dbReference>
<dbReference type="InterPro" id="IPR006680">
    <property type="entry name" value="Amidohydro-rel"/>
</dbReference>
<dbReference type="Proteomes" id="UP000579945">
    <property type="component" value="Unassembled WGS sequence"/>
</dbReference>
<protein>
    <submittedName>
        <fullName evidence="3">L-fuconolactonase</fullName>
        <ecNumber evidence="3">3.1.1.-</ecNumber>
    </submittedName>
</protein>
<keyword evidence="4" id="KW-1185">Reference proteome</keyword>
<dbReference type="Pfam" id="PF04909">
    <property type="entry name" value="Amidohydro_2"/>
    <property type="match status" value="1"/>
</dbReference>
<dbReference type="GO" id="GO:0016787">
    <property type="term" value="F:hydrolase activity"/>
    <property type="evidence" value="ECO:0007669"/>
    <property type="project" value="UniProtKB-KW"/>
</dbReference>
<comment type="similarity">
    <text evidence="1">Belongs to the metallo-dependent hydrolases superfamily.</text>
</comment>
<sequence>MIVDAHQHFWNLETGDYSWPTPDLPALYRTFGPEDLAPELAAAGVDRTVVVQADDSFWETDAMLAHAEAHDFIAGVVGWVPLDRPDEAAHALDRYRRHPKFVGVRHLIHTEPDPDWLVRDSVLEGLGLLAEAGVPFDVVSLLPRHLEHVVTIAERHPSLQVVVDHLSKPRIAAGELEPWAAGLRAAAELPNVHAKVSGLVTEADHEHWTVEDLRPYVEHAVEVFGPDRLMFGSDWPVLLLAADYQTVFTVYSALLGATDRGKVLGGNAARFYGFSEI</sequence>
<dbReference type="Gene3D" id="3.20.20.140">
    <property type="entry name" value="Metal-dependent hydrolases"/>
    <property type="match status" value="1"/>
</dbReference>
<evidence type="ECO:0000313" key="3">
    <source>
        <dbReference type="EMBL" id="MBB3730514.1"/>
    </source>
</evidence>
<gene>
    <name evidence="3" type="ORF">FHR33_006374</name>
</gene>
<dbReference type="EC" id="3.1.1.-" evidence="3"/>